<dbReference type="Pfam" id="PF14890">
    <property type="entry name" value="Intein_splicing"/>
    <property type="match status" value="1"/>
</dbReference>
<evidence type="ECO:0000313" key="6">
    <source>
        <dbReference type="Proteomes" id="UP000242705"/>
    </source>
</evidence>
<keyword evidence="2" id="KW-0651">Protein splicing</keyword>
<evidence type="ECO:0000259" key="4">
    <source>
        <dbReference type="PROSITE" id="PS51194"/>
    </source>
</evidence>
<dbReference type="SMART" id="SM00305">
    <property type="entry name" value="HintC"/>
    <property type="match status" value="1"/>
</dbReference>
<evidence type="ECO:0000259" key="3">
    <source>
        <dbReference type="PROSITE" id="PS50819"/>
    </source>
</evidence>
<dbReference type="PANTHER" id="PTHR47396:SF1">
    <property type="entry name" value="ATP-DEPENDENT HELICASE IRC3-RELATED"/>
    <property type="match status" value="1"/>
</dbReference>
<dbReference type="InterPro" id="IPR030934">
    <property type="entry name" value="Intein_C"/>
</dbReference>
<dbReference type="InterPro" id="IPR001650">
    <property type="entry name" value="Helicase_C-like"/>
</dbReference>
<dbReference type="CDD" id="cd00081">
    <property type="entry name" value="Hint"/>
    <property type="match status" value="2"/>
</dbReference>
<dbReference type="GO" id="GO:0016787">
    <property type="term" value="F:hydrolase activity"/>
    <property type="evidence" value="ECO:0007669"/>
    <property type="project" value="InterPro"/>
</dbReference>
<dbReference type="SUPFAM" id="SSF55608">
    <property type="entry name" value="Homing endonucleases"/>
    <property type="match status" value="1"/>
</dbReference>
<dbReference type="InterPro" id="IPR027417">
    <property type="entry name" value="P-loop_NTPase"/>
</dbReference>
<dbReference type="InterPro" id="IPR036844">
    <property type="entry name" value="Hint_dom_sf"/>
</dbReference>
<dbReference type="NCBIfam" id="TIGR01443">
    <property type="entry name" value="intein_Cterm"/>
    <property type="match status" value="2"/>
</dbReference>
<dbReference type="GO" id="GO:0005524">
    <property type="term" value="F:ATP binding"/>
    <property type="evidence" value="ECO:0007669"/>
    <property type="project" value="InterPro"/>
</dbReference>
<dbReference type="PRINTS" id="PR00379">
    <property type="entry name" value="INTEIN"/>
</dbReference>
<dbReference type="Pfam" id="PF00271">
    <property type="entry name" value="Helicase_C"/>
    <property type="match status" value="1"/>
</dbReference>
<gene>
    <name evidence="5" type="ORF">C7B47_17230</name>
</gene>
<proteinExistence type="predicted"/>
<dbReference type="SMART" id="SM00306">
    <property type="entry name" value="HintN"/>
    <property type="match status" value="2"/>
</dbReference>
<feature type="domain" description="Helicase C-terminal" evidence="4">
    <location>
        <begin position="792"/>
        <end position="939"/>
    </location>
</feature>
<feature type="non-terminal residue" evidence="5">
    <location>
        <position position="1"/>
    </location>
</feature>
<dbReference type="SMART" id="SM00490">
    <property type="entry name" value="HELICc"/>
    <property type="match status" value="1"/>
</dbReference>
<dbReference type="PROSITE" id="PS50819">
    <property type="entry name" value="INTEIN_ENDONUCLEASE"/>
    <property type="match status" value="1"/>
</dbReference>
<dbReference type="InterPro" id="IPR050742">
    <property type="entry name" value="Helicase_Restrict-Modif_Enz"/>
</dbReference>
<dbReference type="InterPro" id="IPR004860">
    <property type="entry name" value="LAGLIDADG_dom"/>
</dbReference>
<dbReference type="Proteomes" id="UP000242705">
    <property type="component" value="Unassembled WGS sequence"/>
</dbReference>
<dbReference type="SUPFAM" id="SSF52540">
    <property type="entry name" value="P-loop containing nucleoside triphosphate hydrolases"/>
    <property type="match status" value="2"/>
</dbReference>
<dbReference type="PROSITE" id="PS51194">
    <property type="entry name" value="HELICASE_CTER"/>
    <property type="match status" value="1"/>
</dbReference>
<dbReference type="InterPro" id="IPR027434">
    <property type="entry name" value="Homing_endonucl"/>
</dbReference>
<dbReference type="SUPFAM" id="SSF51294">
    <property type="entry name" value="Hedgehog/intein (Hint) domain"/>
    <property type="match status" value="2"/>
</dbReference>
<dbReference type="Gene3D" id="2.170.16.10">
    <property type="entry name" value="Hedgehog/Intein (Hint) domain"/>
    <property type="match status" value="3"/>
</dbReference>
<organism evidence="5 6">
    <name type="scientific">Sulfobacillus thermosulfidooxidans</name>
    <dbReference type="NCBI Taxonomy" id="28034"/>
    <lineage>
        <taxon>Bacteria</taxon>
        <taxon>Bacillati</taxon>
        <taxon>Bacillota</taxon>
        <taxon>Clostridia</taxon>
        <taxon>Eubacteriales</taxon>
        <taxon>Clostridiales Family XVII. Incertae Sedis</taxon>
        <taxon>Sulfobacillus</taxon>
    </lineage>
</organism>
<dbReference type="GO" id="GO:0003677">
    <property type="term" value="F:DNA binding"/>
    <property type="evidence" value="ECO:0007669"/>
    <property type="project" value="InterPro"/>
</dbReference>
<evidence type="ECO:0008006" key="7">
    <source>
        <dbReference type="Google" id="ProtNLM"/>
    </source>
</evidence>
<protein>
    <recommendedName>
        <fullName evidence="7">Intein C-terminal splicing domain-containing protein</fullName>
    </recommendedName>
</protein>
<dbReference type="Gene3D" id="3.10.28.10">
    <property type="entry name" value="Homing endonucleases"/>
    <property type="match status" value="1"/>
</dbReference>
<dbReference type="GO" id="GO:0005829">
    <property type="term" value="C:cytosol"/>
    <property type="evidence" value="ECO:0007669"/>
    <property type="project" value="TreeGrafter"/>
</dbReference>
<evidence type="ECO:0000313" key="5">
    <source>
        <dbReference type="EMBL" id="PSR21560.1"/>
    </source>
</evidence>
<comment type="caution">
    <text evidence="5">The sequence shown here is derived from an EMBL/GenBank/DDBJ whole genome shotgun (WGS) entry which is preliminary data.</text>
</comment>
<reference evidence="5 6" key="1">
    <citation type="journal article" date="2014" name="BMC Genomics">
        <title>Comparison of environmental and isolate Sulfobacillus genomes reveals diverse carbon, sulfur, nitrogen, and hydrogen metabolisms.</title>
        <authorList>
            <person name="Justice N.B."/>
            <person name="Norman A."/>
            <person name="Brown C.T."/>
            <person name="Singh A."/>
            <person name="Thomas B.C."/>
            <person name="Banfield J.F."/>
        </authorList>
    </citation>
    <scope>NUCLEOTIDE SEQUENCE [LARGE SCALE GENOMIC DNA]</scope>
    <source>
        <strain evidence="5">AMDSBA5</strain>
    </source>
</reference>
<feature type="non-terminal residue" evidence="5">
    <location>
        <position position="1131"/>
    </location>
</feature>
<dbReference type="PANTHER" id="PTHR47396">
    <property type="entry name" value="TYPE I RESTRICTION ENZYME ECOKI R PROTEIN"/>
    <property type="match status" value="1"/>
</dbReference>
<dbReference type="EMBL" id="PXYX01000106">
    <property type="protein sequence ID" value="PSR21560.1"/>
    <property type="molecule type" value="Genomic_DNA"/>
</dbReference>
<accession>A0A2T2WH57</accession>
<feature type="domain" description="DOD-type homing endonuclease" evidence="3">
    <location>
        <begin position="173"/>
        <end position="310"/>
    </location>
</feature>
<sequence>QEAALDAIAQACDQGIKKPVVVLPTGTGKCIVGRSWVLTHKGIIPIQAFAPSIPETAQEISLRVWGCDGPEVSSHIYYDGQRPTIKIRSQMGFEVEGTRDHRILVRNEAGEEIWKPLKAIQPGDVLVVGRGMMWFPQDPVPMPQIVAKGPHRTRWESIVKQLPKVITPEFGRFMALLIADGNWHQTQKAQFPQGIQYTKRDETLLQMMMDLITSWNGHARVIREEKKAPTILWFSVYMARLLLALGMSRGTAQNKVIPWSILQSPRSVVQAFLQALFDGDGYVNNNYVEYVTASATLAEQMHILLLNFGIVARKFAKVLKTGPYAGRTYWRLTISGSHLKPFAHYIGFSTPTKAQRLQKLLHKKRNPNRDVVPYLHSSIHKLVEAYQSQPHISIRHNYRFVEAYANGYRQPTYQGLTRLMDWCKTVDLQQHPTYQTFQSIAQHHYYYDIVVDVTSGEAPVYDFVVPSTHSFWANGFINHNTMLFAELIRRRRSPALVLAHRDELVRQAADKIQHVWPEASVGIVKGAEDQWEAPIVVASVQSLHAQRLHRWPRDRFATVVVDECFPAGTLVDGRPIETWQPGEILRAFDPDTHRWVSAPVIRIHHRSTTGLMQITLNTSEILRCTCNHPFYTREGWIEAEFLQPGDSVLGRTGWVNVVDAMPMCMATPVDVFNLDVAFPHTYSVGQAGIVVHNCHHAPAPSYRKILDYLQPDLLLGVSATPFRTDLTSLETVFDKIVYSYGIREAIQDGWLVDIQAVRVQGSADLDAVATRGGDFVEGQLQVALNSERRNALIVTAYQTHTPDTKAIVFCAGVQHAHDLARMFQQHNIPAAAVDGGMDLADRRRILQSFHDGSIRVLTNAQLATEGYNEPSIETVILARPTKSLALFTQMVGRGTRPAPGKDHMILIDIADNTRRHKIISVRDLLGLRRELPSGTRVSKALAREARLSAPDEEWLTLLVPPDRLHSEHVPDLFLDLMEETAPTVDWRDIADALTEIAEDPDSQQEIVAQCQQFGMINPDGPSTPLQQQRLQEFGWPASEAQSLPKWAASWVLDRHREALQAWTVGRATRWADLLGTPPRAAQQALADALWKLAPATPKQKAWLRRHGTPEALIEGLTKGEASWLIDRLPRQ</sequence>
<dbReference type="InterPro" id="IPR006141">
    <property type="entry name" value="Intein_N"/>
</dbReference>
<dbReference type="InterPro" id="IPR003586">
    <property type="entry name" value="Hint_dom_C"/>
</dbReference>
<dbReference type="InterPro" id="IPR006142">
    <property type="entry name" value="INTEIN"/>
</dbReference>
<dbReference type="AlphaFoldDB" id="A0A2T2WH57"/>
<dbReference type="GO" id="GO:0016539">
    <property type="term" value="P:intein-mediated protein splicing"/>
    <property type="evidence" value="ECO:0007669"/>
    <property type="project" value="InterPro"/>
</dbReference>
<dbReference type="InterPro" id="IPR004042">
    <property type="entry name" value="Intein_endonuc_central"/>
</dbReference>
<dbReference type="InterPro" id="IPR006935">
    <property type="entry name" value="Helicase/UvrB_N"/>
</dbReference>
<name>A0A2T2WH57_SULTH</name>
<dbReference type="Pfam" id="PF14528">
    <property type="entry name" value="LAGLIDADG_3"/>
    <property type="match status" value="1"/>
</dbReference>
<keyword evidence="1" id="KW-0068">Autocatalytic cleavage</keyword>
<dbReference type="Pfam" id="PF04851">
    <property type="entry name" value="ResIII"/>
    <property type="match status" value="1"/>
</dbReference>
<evidence type="ECO:0000256" key="2">
    <source>
        <dbReference type="ARBA" id="ARBA00023000"/>
    </source>
</evidence>
<dbReference type="Gene3D" id="3.40.50.300">
    <property type="entry name" value="P-loop containing nucleotide triphosphate hydrolases"/>
    <property type="match status" value="2"/>
</dbReference>
<dbReference type="GO" id="GO:0004519">
    <property type="term" value="F:endonuclease activity"/>
    <property type="evidence" value="ECO:0007669"/>
    <property type="project" value="InterPro"/>
</dbReference>
<dbReference type="InterPro" id="IPR003587">
    <property type="entry name" value="Hint_dom_N"/>
</dbReference>
<dbReference type="PROSITE" id="PS50817">
    <property type="entry name" value="INTEIN_N_TER"/>
    <property type="match status" value="1"/>
</dbReference>
<dbReference type="Pfam" id="PF07591">
    <property type="entry name" value="PT-HINT"/>
    <property type="match status" value="1"/>
</dbReference>
<dbReference type="PROSITE" id="PS50818">
    <property type="entry name" value="INTEIN_C_TER"/>
    <property type="match status" value="2"/>
</dbReference>
<evidence type="ECO:0000256" key="1">
    <source>
        <dbReference type="ARBA" id="ARBA00022813"/>
    </source>
</evidence>